<dbReference type="AlphaFoldDB" id="A0A832A121"/>
<reference evidence="1" key="1">
    <citation type="journal article" date="2020" name="mSystems">
        <title>Genome- and Community-Level Interaction Insights into Carbon Utilization and Element Cycling Functions of Hydrothermarchaeota in Hydrothermal Sediment.</title>
        <authorList>
            <person name="Zhou Z."/>
            <person name="Liu Y."/>
            <person name="Xu W."/>
            <person name="Pan J."/>
            <person name="Luo Z.H."/>
            <person name="Li M."/>
        </authorList>
    </citation>
    <scope>NUCLEOTIDE SEQUENCE [LARGE SCALE GENOMIC DNA]</scope>
    <source>
        <strain evidence="1">SpSt-456</strain>
    </source>
</reference>
<proteinExistence type="predicted"/>
<dbReference type="EMBL" id="DSTK01000027">
    <property type="protein sequence ID" value="HFK97573.1"/>
    <property type="molecule type" value="Genomic_DNA"/>
</dbReference>
<accession>A0A832A121</accession>
<comment type="caution">
    <text evidence="1">The sequence shown here is derived from an EMBL/GenBank/DDBJ whole genome shotgun (WGS) entry which is preliminary data.</text>
</comment>
<name>A0A832A121_9BACT</name>
<sequence>MQVTDEEIVERMSAHHGLDPDMVRLKDLAALRKKLCDLSEFFRAVKLDFSRWSNRKNRRRGYF</sequence>
<gene>
    <name evidence="1" type="ORF">ENS06_09680</name>
</gene>
<organism evidence="1">
    <name type="scientific">Desulfacinum infernum</name>
    <dbReference type="NCBI Taxonomy" id="35837"/>
    <lineage>
        <taxon>Bacteria</taxon>
        <taxon>Pseudomonadati</taxon>
        <taxon>Thermodesulfobacteriota</taxon>
        <taxon>Syntrophobacteria</taxon>
        <taxon>Syntrophobacterales</taxon>
        <taxon>Syntrophobacteraceae</taxon>
        <taxon>Desulfacinum</taxon>
    </lineage>
</organism>
<protein>
    <submittedName>
        <fullName evidence="1">Uncharacterized protein</fullName>
    </submittedName>
</protein>
<evidence type="ECO:0000313" key="1">
    <source>
        <dbReference type="EMBL" id="HFK97573.1"/>
    </source>
</evidence>